<organism evidence="1 2">
    <name type="scientific">Peronosclerospora sorghi</name>
    <dbReference type="NCBI Taxonomy" id="230839"/>
    <lineage>
        <taxon>Eukaryota</taxon>
        <taxon>Sar</taxon>
        <taxon>Stramenopiles</taxon>
        <taxon>Oomycota</taxon>
        <taxon>Peronosporomycetes</taxon>
        <taxon>Peronosporales</taxon>
        <taxon>Peronosporaceae</taxon>
        <taxon>Peronosclerospora</taxon>
    </lineage>
</organism>
<sequence>MTTRTRDGTRLREDIRLSQPVFPLCGAAIPGIPRQFRAACGNPALEHDMPLPSVPLAVELARRHVRHSARLPTRTADLHLGTRATLRKDREYNRTGRCNPQ</sequence>
<accession>A0ACC0WMJ8</accession>
<dbReference type="EMBL" id="CM047590">
    <property type="protein sequence ID" value="KAI9919526.1"/>
    <property type="molecule type" value="Genomic_DNA"/>
</dbReference>
<proteinExistence type="predicted"/>
<evidence type="ECO:0000313" key="2">
    <source>
        <dbReference type="Proteomes" id="UP001163321"/>
    </source>
</evidence>
<name>A0ACC0WMJ8_9STRA</name>
<dbReference type="Proteomes" id="UP001163321">
    <property type="component" value="Chromosome 11"/>
</dbReference>
<keyword evidence="2" id="KW-1185">Reference proteome</keyword>
<comment type="caution">
    <text evidence="1">The sequence shown here is derived from an EMBL/GenBank/DDBJ whole genome shotgun (WGS) entry which is preliminary data.</text>
</comment>
<evidence type="ECO:0000313" key="1">
    <source>
        <dbReference type="EMBL" id="KAI9919526.1"/>
    </source>
</evidence>
<reference evidence="1 2" key="1">
    <citation type="journal article" date="2022" name="bioRxiv">
        <title>The genome of the oomycete Peronosclerospora sorghi, a cosmopolitan pathogen of maize and sorghum, is inflated with dispersed pseudogenes.</title>
        <authorList>
            <person name="Fletcher K."/>
            <person name="Martin F."/>
            <person name="Isakeit T."/>
            <person name="Cavanaugh K."/>
            <person name="Magill C."/>
            <person name="Michelmore R."/>
        </authorList>
    </citation>
    <scope>NUCLEOTIDE SEQUENCE [LARGE SCALE GENOMIC DNA]</scope>
    <source>
        <strain evidence="1">P6</strain>
    </source>
</reference>
<gene>
    <name evidence="1" type="ORF">PsorP6_017406</name>
</gene>
<protein>
    <submittedName>
        <fullName evidence="1">Uncharacterized protein</fullName>
    </submittedName>
</protein>